<sequence length="72" mass="8137">EVYQNLGTTSCWSGLPQVPTVSTNTQVQQHTHHLQPKPPGLPTQNPETMQLSSRSKWSPCLLRSWQQRSQPS</sequence>
<name>A0A1A7XJB8_9TELE</name>
<dbReference type="EMBL" id="HADW01016540">
    <property type="protein sequence ID" value="SBP17940.1"/>
    <property type="molecule type" value="Transcribed_RNA"/>
</dbReference>
<evidence type="ECO:0000256" key="1">
    <source>
        <dbReference type="SAM" id="MobiDB-lite"/>
    </source>
</evidence>
<organism evidence="2">
    <name type="scientific">Iconisemion striatum</name>
    <dbReference type="NCBI Taxonomy" id="60296"/>
    <lineage>
        <taxon>Eukaryota</taxon>
        <taxon>Metazoa</taxon>
        <taxon>Chordata</taxon>
        <taxon>Craniata</taxon>
        <taxon>Vertebrata</taxon>
        <taxon>Euteleostomi</taxon>
        <taxon>Actinopterygii</taxon>
        <taxon>Neopterygii</taxon>
        <taxon>Teleostei</taxon>
        <taxon>Neoteleostei</taxon>
        <taxon>Acanthomorphata</taxon>
        <taxon>Ovalentaria</taxon>
        <taxon>Atherinomorphae</taxon>
        <taxon>Cyprinodontiformes</taxon>
        <taxon>Nothobranchiidae</taxon>
        <taxon>Iconisemion</taxon>
    </lineage>
</organism>
<evidence type="ECO:0000313" key="2">
    <source>
        <dbReference type="EMBL" id="SBP17940.1"/>
    </source>
</evidence>
<accession>A0A1A7XJB8</accession>
<gene>
    <name evidence="2" type="primary">OMG</name>
</gene>
<dbReference type="AlphaFoldDB" id="A0A1A7XJB8"/>
<protein>
    <submittedName>
        <fullName evidence="2">Oligodendrocyte myelin glycoprotein</fullName>
    </submittedName>
</protein>
<feature type="compositionally biased region" description="Polar residues" evidence="1">
    <location>
        <begin position="42"/>
        <end position="56"/>
    </location>
</feature>
<reference evidence="2" key="1">
    <citation type="submission" date="2016-05" db="EMBL/GenBank/DDBJ databases">
        <authorList>
            <person name="Lavstsen T."/>
            <person name="Jespersen J.S."/>
        </authorList>
    </citation>
    <scope>NUCLEOTIDE SEQUENCE</scope>
    <source>
        <tissue evidence="2">Brain</tissue>
    </source>
</reference>
<reference evidence="2" key="2">
    <citation type="submission" date="2016-06" db="EMBL/GenBank/DDBJ databases">
        <title>The genome of a short-lived fish provides insights into sex chromosome evolution and the genetic control of aging.</title>
        <authorList>
            <person name="Reichwald K."/>
            <person name="Felder M."/>
            <person name="Petzold A."/>
            <person name="Koch P."/>
            <person name="Groth M."/>
            <person name="Platzer M."/>
        </authorList>
    </citation>
    <scope>NUCLEOTIDE SEQUENCE</scope>
    <source>
        <tissue evidence="2">Brain</tissue>
    </source>
</reference>
<proteinExistence type="predicted"/>
<feature type="non-terminal residue" evidence="2">
    <location>
        <position position="72"/>
    </location>
</feature>
<feature type="non-terminal residue" evidence="2">
    <location>
        <position position="1"/>
    </location>
</feature>
<feature type="region of interest" description="Disordered" evidence="1">
    <location>
        <begin position="22"/>
        <end position="58"/>
    </location>
</feature>